<dbReference type="GO" id="GO:0016036">
    <property type="term" value="P:cellular response to phosphate starvation"/>
    <property type="evidence" value="ECO:0007669"/>
    <property type="project" value="InterPro"/>
</dbReference>
<keyword evidence="10" id="KW-1185">Reference proteome</keyword>
<dbReference type="InterPro" id="IPR020948">
    <property type="entry name" value="P_starv_induced_PsiE-like"/>
</dbReference>
<dbReference type="PIRSF" id="PIRSF029598">
    <property type="entry name" value="PsiE"/>
    <property type="match status" value="1"/>
</dbReference>
<evidence type="ECO:0000256" key="4">
    <source>
        <dbReference type="ARBA" id="ARBA00022475"/>
    </source>
</evidence>
<dbReference type="InterPro" id="IPR009315">
    <property type="entry name" value="P_starv_induced_PsiE"/>
</dbReference>
<feature type="transmembrane region" description="Helical" evidence="8">
    <location>
        <begin position="46"/>
        <end position="65"/>
    </location>
</feature>
<dbReference type="Proteomes" id="UP000183104">
    <property type="component" value="Unassembled WGS sequence"/>
</dbReference>
<comment type="similarity">
    <text evidence="2">Belongs to the PsiE family.</text>
</comment>
<keyword evidence="4" id="KW-1003">Cell membrane</keyword>
<keyword evidence="7 8" id="KW-0472">Membrane</keyword>
<reference evidence="10" key="1">
    <citation type="submission" date="2016-10" db="EMBL/GenBank/DDBJ databases">
        <authorList>
            <person name="Varghese N."/>
        </authorList>
    </citation>
    <scope>NUCLEOTIDE SEQUENCE [LARGE SCALE GENOMIC DNA]</scope>
    <source>
        <strain evidence="10">HL 19</strain>
    </source>
</reference>
<dbReference type="EMBL" id="FMUN01000007">
    <property type="protein sequence ID" value="SCY57366.1"/>
    <property type="molecule type" value="Genomic_DNA"/>
</dbReference>
<name>A0A0P9GMK4_9GAMM</name>
<dbReference type="OrthoDB" id="9792470at2"/>
<evidence type="ECO:0000256" key="1">
    <source>
        <dbReference type="ARBA" id="ARBA00004429"/>
    </source>
</evidence>
<evidence type="ECO:0000256" key="8">
    <source>
        <dbReference type="SAM" id="Phobius"/>
    </source>
</evidence>
<protein>
    <recommendedName>
        <fullName evidence="3">Protein PsiE</fullName>
    </recommendedName>
</protein>
<evidence type="ECO:0000313" key="9">
    <source>
        <dbReference type="EMBL" id="SCY57366.1"/>
    </source>
</evidence>
<feature type="transmembrane region" description="Helical" evidence="8">
    <location>
        <begin position="71"/>
        <end position="89"/>
    </location>
</feature>
<dbReference type="GO" id="GO:0005886">
    <property type="term" value="C:plasma membrane"/>
    <property type="evidence" value="ECO:0007669"/>
    <property type="project" value="UniProtKB-SubCell"/>
</dbReference>
<evidence type="ECO:0000256" key="5">
    <source>
        <dbReference type="ARBA" id="ARBA00022692"/>
    </source>
</evidence>
<dbReference type="RefSeq" id="WP_054964676.1">
    <property type="nucleotide sequence ID" value="NZ_FMUN01000007.1"/>
</dbReference>
<evidence type="ECO:0000256" key="2">
    <source>
        <dbReference type="ARBA" id="ARBA00005632"/>
    </source>
</evidence>
<dbReference type="AlphaFoldDB" id="A0A0P9GMK4"/>
<accession>A0A0P9GMK4</accession>
<dbReference type="PATRIC" id="fig|381306.5.peg.2461"/>
<keyword evidence="5 8" id="KW-0812">Transmembrane</keyword>
<evidence type="ECO:0000313" key="10">
    <source>
        <dbReference type="Proteomes" id="UP000183104"/>
    </source>
</evidence>
<sequence length="132" mass="14660">MQTFQHLSHRTLRLVERLVLVVITIATVAAIVEEIGIMLEGGSVHLADLLLLFLYMEVLAMVGAYVDSGQLPVRMPIYIAIVALARYLVLDMKDLDNLRILAAAGGALVLALAVLVIRYGHVRFPYEKEPYE</sequence>
<dbReference type="PANTHER" id="PTHR37819">
    <property type="entry name" value="PROTEIN PSIE"/>
    <property type="match status" value="1"/>
</dbReference>
<evidence type="ECO:0000256" key="6">
    <source>
        <dbReference type="ARBA" id="ARBA00022989"/>
    </source>
</evidence>
<evidence type="ECO:0000256" key="7">
    <source>
        <dbReference type="ARBA" id="ARBA00023136"/>
    </source>
</evidence>
<dbReference type="STRING" id="381306.AN478_00555"/>
<gene>
    <name evidence="9" type="ORF">SAMN05661077_2560</name>
</gene>
<keyword evidence="6 8" id="KW-1133">Transmembrane helix</keyword>
<feature type="transmembrane region" description="Helical" evidence="8">
    <location>
        <begin position="101"/>
        <end position="121"/>
    </location>
</feature>
<dbReference type="Pfam" id="PF06146">
    <property type="entry name" value="PsiE"/>
    <property type="match status" value="1"/>
</dbReference>
<dbReference type="PANTHER" id="PTHR37819:SF1">
    <property type="entry name" value="PROTEIN PSIE"/>
    <property type="match status" value="1"/>
</dbReference>
<proteinExistence type="inferred from homology"/>
<comment type="subcellular location">
    <subcellularLocation>
        <location evidence="1">Cell inner membrane</location>
        <topology evidence="1">Multi-pass membrane protein</topology>
    </subcellularLocation>
</comment>
<organism evidence="9 10">
    <name type="scientific">Thiohalorhabdus denitrificans</name>
    <dbReference type="NCBI Taxonomy" id="381306"/>
    <lineage>
        <taxon>Bacteria</taxon>
        <taxon>Pseudomonadati</taxon>
        <taxon>Pseudomonadota</taxon>
        <taxon>Gammaproteobacteria</taxon>
        <taxon>Thiohalorhabdales</taxon>
        <taxon>Thiohalorhabdaceae</taxon>
        <taxon>Thiohalorhabdus</taxon>
    </lineage>
</organism>
<evidence type="ECO:0000256" key="3">
    <source>
        <dbReference type="ARBA" id="ARBA00021903"/>
    </source>
</evidence>
<feature type="transmembrane region" description="Helical" evidence="8">
    <location>
        <begin position="18"/>
        <end position="39"/>
    </location>
</feature>